<evidence type="ECO:0000313" key="3">
    <source>
        <dbReference type="Proteomes" id="UP000271031"/>
    </source>
</evidence>
<feature type="transmembrane region" description="Helical" evidence="1">
    <location>
        <begin position="56"/>
        <end position="78"/>
    </location>
</feature>
<comment type="caution">
    <text evidence="2">The sequence shown here is derived from an EMBL/GenBank/DDBJ whole genome shotgun (WGS) entry which is preliminary data.</text>
</comment>
<protein>
    <submittedName>
        <fullName evidence="2">Uncharacterized protein</fullName>
    </submittedName>
</protein>
<evidence type="ECO:0000313" key="2">
    <source>
        <dbReference type="EMBL" id="RNB87219.1"/>
    </source>
</evidence>
<dbReference type="Proteomes" id="UP000271031">
    <property type="component" value="Unassembled WGS sequence"/>
</dbReference>
<reference evidence="2 3" key="1">
    <citation type="submission" date="2018-10" db="EMBL/GenBank/DDBJ databases">
        <title>Phylogenomics of Brevibacillus.</title>
        <authorList>
            <person name="Dunlap C."/>
        </authorList>
    </citation>
    <scope>NUCLEOTIDE SEQUENCE [LARGE SCALE GENOMIC DNA]</scope>
    <source>
        <strain evidence="2 3">JCM 15716</strain>
    </source>
</reference>
<accession>A0A3M8DHZ4</accession>
<keyword evidence="3" id="KW-1185">Reference proteome</keyword>
<feature type="transmembrane region" description="Helical" evidence="1">
    <location>
        <begin position="20"/>
        <end position="44"/>
    </location>
</feature>
<keyword evidence="1" id="KW-1133">Transmembrane helix</keyword>
<gene>
    <name evidence="2" type="ORF">EDM56_16210</name>
</gene>
<organism evidence="2 3">
    <name type="scientific">Brevibacillus fluminis</name>
    <dbReference type="NCBI Taxonomy" id="511487"/>
    <lineage>
        <taxon>Bacteria</taxon>
        <taxon>Bacillati</taxon>
        <taxon>Bacillota</taxon>
        <taxon>Bacilli</taxon>
        <taxon>Bacillales</taxon>
        <taxon>Paenibacillaceae</taxon>
        <taxon>Brevibacillus</taxon>
    </lineage>
</organism>
<name>A0A3M8DHZ4_9BACL</name>
<sequence>MIGIFRAVLFIFRDIDAVVPLAMFTFPTVLFIGIPFSFAIDLFIRPLRKQHKAIVFLVESLLYILAGMAATAILFWAISRSFRNVTGEQKRHRVCV</sequence>
<keyword evidence="1" id="KW-0812">Transmembrane</keyword>
<proteinExistence type="predicted"/>
<evidence type="ECO:0000256" key="1">
    <source>
        <dbReference type="SAM" id="Phobius"/>
    </source>
</evidence>
<keyword evidence="1" id="KW-0472">Membrane</keyword>
<dbReference type="EMBL" id="RHHQ01000012">
    <property type="protein sequence ID" value="RNB87219.1"/>
    <property type="molecule type" value="Genomic_DNA"/>
</dbReference>
<dbReference type="AlphaFoldDB" id="A0A3M8DHZ4"/>